<accession>A0ABN3PF40</accession>
<sequence>MTLDPAPAAGPPTAAPRRRNRGAGWIIGLSLGLILILLLAAGTGGAWLIWQQRERLLASRVMSPEQESAVADALVAASEKVAATQQATADYESDRRAWDDEHAQVEEWKTGTDSPLLAVPNPGGTAIPGPDPDGRAFLSSIGADGVQVAFDAGDENCGYHLSERTGYEIVVGGCYSTRYPSWLFLAWDPGMESSVWAVFVHEVMHWYQYQNYYPAFLAADRAGVTDDQYGPELEADASCRAVYVYGIPASDYVDTSSPCDIDGWYDGWLLDHLASLGVQVTEPVATEYEVLEVVRP</sequence>
<keyword evidence="1" id="KW-0472">Membrane</keyword>
<reference evidence="3" key="1">
    <citation type="journal article" date="2019" name="Int. J. Syst. Evol. Microbiol.">
        <title>The Global Catalogue of Microorganisms (GCM) 10K type strain sequencing project: providing services to taxonomists for standard genome sequencing and annotation.</title>
        <authorList>
            <consortium name="The Broad Institute Genomics Platform"/>
            <consortium name="The Broad Institute Genome Sequencing Center for Infectious Disease"/>
            <person name="Wu L."/>
            <person name="Ma J."/>
        </authorList>
    </citation>
    <scope>NUCLEOTIDE SEQUENCE [LARGE SCALE GENOMIC DNA]</scope>
    <source>
        <strain evidence="3">JCM 16365</strain>
    </source>
</reference>
<evidence type="ECO:0000256" key="1">
    <source>
        <dbReference type="SAM" id="Phobius"/>
    </source>
</evidence>
<comment type="caution">
    <text evidence="2">The sequence shown here is derived from an EMBL/GenBank/DDBJ whole genome shotgun (WGS) entry which is preliminary data.</text>
</comment>
<evidence type="ECO:0008006" key="4">
    <source>
        <dbReference type="Google" id="ProtNLM"/>
    </source>
</evidence>
<dbReference type="Proteomes" id="UP001500274">
    <property type="component" value="Unassembled WGS sequence"/>
</dbReference>
<evidence type="ECO:0000313" key="3">
    <source>
        <dbReference type="Proteomes" id="UP001500274"/>
    </source>
</evidence>
<proteinExistence type="predicted"/>
<keyword evidence="1" id="KW-1133">Transmembrane helix</keyword>
<organism evidence="2 3">
    <name type="scientific">Microbacterium binotii</name>
    <dbReference type="NCBI Taxonomy" id="462710"/>
    <lineage>
        <taxon>Bacteria</taxon>
        <taxon>Bacillati</taxon>
        <taxon>Actinomycetota</taxon>
        <taxon>Actinomycetes</taxon>
        <taxon>Micrococcales</taxon>
        <taxon>Microbacteriaceae</taxon>
        <taxon>Microbacterium</taxon>
    </lineage>
</organism>
<feature type="transmembrane region" description="Helical" evidence="1">
    <location>
        <begin position="25"/>
        <end position="50"/>
    </location>
</feature>
<protein>
    <recommendedName>
        <fullName evidence="4">Peptidase</fullName>
    </recommendedName>
</protein>
<name>A0ABN3PF40_9MICO</name>
<evidence type="ECO:0000313" key="2">
    <source>
        <dbReference type="EMBL" id="GAA2579043.1"/>
    </source>
</evidence>
<gene>
    <name evidence="2" type="ORF">GCM10009862_17840</name>
</gene>
<dbReference type="RefSeq" id="WP_344228758.1">
    <property type="nucleotide sequence ID" value="NZ_BAAARI010000012.1"/>
</dbReference>
<keyword evidence="3" id="KW-1185">Reference proteome</keyword>
<dbReference type="EMBL" id="BAAARI010000012">
    <property type="protein sequence ID" value="GAA2579043.1"/>
    <property type="molecule type" value="Genomic_DNA"/>
</dbReference>
<keyword evidence="1" id="KW-0812">Transmembrane</keyword>